<reference evidence="9 10" key="1">
    <citation type="submission" date="2018-11" db="EMBL/GenBank/DDBJ databases">
        <title>Sequencing the genomes of 1000 actinobacteria strains.</title>
        <authorList>
            <person name="Klenk H.-P."/>
        </authorList>
    </citation>
    <scope>NUCLEOTIDE SEQUENCE [LARGE SCALE GENOMIC DNA]</scope>
    <source>
        <strain evidence="9 10">DSM 44254</strain>
    </source>
</reference>
<dbReference type="InterPro" id="IPR035906">
    <property type="entry name" value="MetI-like_sf"/>
</dbReference>
<evidence type="ECO:0000256" key="7">
    <source>
        <dbReference type="RuleBase" id="RU363032"/>
    </source>
</evidence>
<dbReference type="PROSITE" id="PS50928">
    <property type="entry name" value="ABC_TM1"/>
    <property type="match status" value="1"/>
</dbReference>
<feature type="transmembrane region" description="Helical" evidence="7">
    <location>
        <begin position="101"/>
        <end position="120"/>
    </location>
</feature>
<comment type="similarity">
    <text evidence="7">Belongs to the binding-protein-dependent transport system permease family.</text>
</comment>
<dbReference type="Proteomes" id="UP000272400">
    <property type="component" value="Unassembled WGS sequence"/>
</dbReference>
<dbReference type="EMBL" id="RJKE01000001">
    <property type="protein sequence ID" value="ROO82762.1"/>
    <property type="molecule type" value="Genomic_DNA"/>
</dbReference>
<dbReference type="SUPFAM" id="SSF161098">
    <property type="entry name" value="MetI-like"/>
    <property type="match status" value="1"/>
</dbReference>
<name>A0A3N1CN80_9ACTN</name>
<evidence type="ECO:0000256" key="6">
    <source>
        <dbReference type="ARBA" id="ARBA00023136"/>
    </source>
</evidence>
<feature type="transmembrane region" description="Helical" evidence="7">
    <location>
        <begin position="158"/>
        <end position="179"/>
    </location>
</feature>
<keyword evidence="3" id="KW-1003">Cell membrane</keyword>
<keyword evidence="5 7" id="KW-1133">Transmembrane helix</keyword>
<evidence type="ECO:0000313" key="9">
    <source>
        <dbReference type="EMBL" id="ROO82762.1"/>
    </source>
</evidence>
<feature type="transmembrane region" description="Helical" evidence="7">
    <location>
        <begin position="132"/>
        <end position="152"/>
    </location>
</feature>
<keyword evidence="4 7" id="KW-0812">Transmembrane</keyword>
<evidence type="ECO:0000256" key="1">
    <source>
        <dbReference type="ARBA" id="ARBA00004651"/>
    </source>
</evidence>
<feature type="transmembrane region" description="Helical" evidence="7">
    <location>
        <begin position="258"/>
        <end position="279"/>
    </location>
</feature>
<organism evidence="9 10">
    <name type="scientific">Actinocorallia herbida</name>
    <dbReference type="NCBI Taxonomy" id="58109"/>
    <lineage>
        <taxon>Bacteria</taxon>
        <taxon>Bacillati</taxon>
        <taxon>Actinomycetota</taxon>
        <taxon>Actinomycetes</taxon>
        <taxon>Streptosporangiales</taxon>
        <taxon>Thermomonosporaceae</taxon>
        <taxon>Actinocorallia</taxon>
    </lineage>
</organism>
<evidence type="ECO:0000259" key="8">
    <source>
        <dbReference type="PROSITE" id="PS50928"/>
    </source>
</evidence>
<protein>
    <submittedName>
        <fullName evidence="9">NitT/TauT family transport system permease protein</fullName>
    </submittedName>
</protein>
<dbReference type="InterPro" id="IPR000515">
    <property type="entry name" value="MetI-like"/>
</dbReference>
<keyword evidence="6 7" id="KW-0472">Membrane</keyword>
<dbReference type="GO" id="GO:0005886">
    <property type="term" value="C:plasma membrane"/>
    <property type="evidence" value="ECO:0007669"/>
    <property type="project" value="UniProtKB-SubCell"/>
</dbReference>
<dbReference type="PANTHER" id="PTHR30151">
    <property type="entry name" value="ALKANE SULFONATE ABC TRANSPORTER-RELATED, MEMBRANE SUBUNIT"/>
    <property type="match status" value="1"/>
</dbReference>
<evidence type="ECO:0000256" key="2">
    <source>
        <dbReference type="ARBA" id="ARBA00022448"/>
    </source>
</evidence>
<comment type="caution">
    <text evidence="9">The sequence shown here is derived from an EMBL/GenBank/DDBJ whole genome shotgun (WGS) entry which is preliminary data.</text>
</comment>
<accession>A0A3N1CN80</accession>
<feature type="transmembrane region" description="Helical" evidence="7">
    <location>
        <begin position="223"/>
        <end position="246"/>
    </location>
</feature>
<dbReference type="Pfam" id="PF00528">
    <property type="entry name" value="BPD_transp_1"/>
    <property type="match status" value="1"/>
</dbReference>
<dbReference type="AlphaFoldDB" id="A0A3N1CN80"/>
<evidence type="ECO:0000256" key="3">
    <source>
        <dbReference type="ARBA" id="ARBA00022475"/>
    </source>
</evidence>
<feature type="transmembrane region" description="Helical" evidence="7">
    <location>
        <begin position="42"/>
        <end position="65"/>
    </location>
</feature>
<keyword evidence="10" id="KW-1185">Reference proteome</keyword>
<feature type="domain" description="ABC transmembrane type-1" evidence="8">
    <location>
        <begin position="94"/>
        <end position="276"/>
    </location>
</feature>
<evidence type="ECO:0000313" key="10">
    <source>
        <dbReference type="Proteomes" id="UP000272400"/>
    </source>
</evidence>
<comment type="subcellular location">
    <subcellularLocation>
        <location evidence="1 7">Cell membrane</location>
        <topology evidence="1 7">Multi-pass membrane protein</topology>
    </subcellularLocation>
</comment>
<dbReference type="OrthoDB" id="9796361at2"/>
<proteinExistence type="inferred from homology"/>
<keyword evidence="2 7" id="KW-0813">Transport</keyword>
<evidence type="ECO:0000256" key="4">
    <source>
        <dbReference type="ARBA" id="ARBA00022692"/>
    </source>
</evidence>
<dbReference type="PANTHER" id="PTHR30151:SF40">
    <property type="entry name" value="TRANSPORT SYSTEM INTEGRAL MEMBRANE PROTEIN"/>
    <property type="match status" value="1"/>
</dbReference>
<dbReference type="RefSeq" id="WP_123661739.1">
    <property type="nucleotide sequence ID" value="NZ_RJKE01000001.1"/>
</dbReference>
<dbReference type="GO" id="GO:0055085">
    <property type="term" value="P:transmembrane transport"/>
    <property type="evidence" value="ECO:0007669"/>
    <property type="project" value="InterPro"/>
</dbReference>
<gene>
    <name evidence="9" type="ORF">EDD29_0245</name>
</gene>
<evidence type="ECO:0000256" key="5">
    <source>
        <dbReference type="ARBA" id="ARBA00022989"/>
    </source>
</evidence>
<dbReference type="Gene3D" id="1.10.3720.10">
    <property type="entry name" value="MetI-like"/>
    <property type="match status" value="1"/>
</dbReference>
<sequence>MVLEKTSDSAPKPGVNRELAGLDALELTAGTRKNPLIRVYSALWPIVTALAIFLFAWQCVVWSGWRDPWVLPGPAEVLPVFWDTVTSGKTWDAVGLTMQRAVVGFALAVLIGGAVGALVSQSWVLRRAFGSLITGLQTMPSIAWFPLAILLFKLSEGAILFVVVLGAAPSIANGLISGVDYTSPILLRAGKVMGLKGFGRYRHLVIPASLPSFVAGLKQGWAFAWRSLMAGELLVIIGVQSLGTLLTFSRELNQTSEMISVMFIILIIGVVVDQLFGLADRSLRNRWGLDDSNR</sequence>